<gene>
    <name evidence="1" type="ORF">PanWU01x14_130960</name>
</gene>
<sequence length="106" mass="12293">MPLLLTTNVTAKIQLKNRSCLLIFSNCRNHWQAYTKVTCSIYLSHRKSFIISSQVTMRKMEPTSCSQNSKEYQQTLEYHPSVLQVIDTCIKFEHFHLGPPPQIHPS</sequence>
<dbReference type="OrthoDB" id="10274118at2759"/>
<evidence type="ECO:0000313" key="2">
    <source>
        <dbReference type="Proteomes" id="UP000237105"/>
    </source>
</evidence>
<keyword evidence="2" id="KW-1185">Reference proteome</keyword>
<proteinExistence type="predicted"/>
<name>A0A2P5CQZ4_PARAD</name>
<accession>A0A2P5CQZ4</accession>
<comment type="caution">
    <text evidence="1">The sequence shown here is derived from an EMBL/GenBank/DDBJ whole genome shotgun (WGS) entry which is preliminary data.</text>
</comment>
<protein>
    <submittedName>
        <fullName evidence="1">Uncharacterized protein</fullName>
    </submittedName>
</protein>
<evidence type="ECO:0000313" key="1">
    <source>
        <dbReference type="EMBL" id="PON63432.1"/>
    </source>
</evidence>
<dbReference type="AlphaFoldDB" id="A0A2P5CQZ4"/>
<reference evidence="2" key="1">
    <citation type="submission" date="2016-06" db="EMBL/GenBank/DDBJ databases">
        <title>Parallel loss of symbiosis genes in relatives of nitrogen-fixing non-legume Parasponia.</title>
        <authorList>
            <person name="Van Velzen R."/>
            <person name="Holmer R."/>
            <person name="Bu F."/>
            <person name="Rutten L."/>
            <person name="Van Zeijl A."/>
            <person name="Liu W."/>
            <person name="Santuari L."/>
            <person name="Cao Q."/>
            <person name="Sharma T."/>
            <person name="Shen D."/>
            <person name="Roswanjaya Y."/>
            <person name="Wardhani T."/>
            <person name="Kalhor M.S."/>
            <person name="Jansen J."/>
            <person name="Van den Hoogen J."/>
            <person name="Gungor B."/>
            <person name="Hartog M."/>
            <person name="Hontelez J."/>
            <person name="Verver J."/>
            <person name="Yang W.-C."/>
            <person name="Schijlen E."/>
            <person name="Repin R."/>
            <person name="Schilthuizen M."/>
            <person name="Schranz E."/>
            <person name="Heidstra R."/>
            <person name="Miyata K."/>
            <person name="Fedorova E."/>
            <person name="Kohlen W."/>
            <person name="Bisseling T."/>
            <person name="Smit S."/>
            <person name="Geurts R."/>
        </authorList>
    </citation>
    <scope>NUCLEOTIDE SEQUENCE [LARGE SCALE GENOMIC DNA]</scope>
    <source>
        <strain evidence="2">cv. WU1-14</strain>
    </source>
</reference>
<dbReference type="Proteomes" id="UP000237105">
    <property type="component" value="Unassembled WGS sequence"/>
</dbReference>
<dbReference type="EMBL" id="JXTB01000104">
    <property type="protein sequence ID" value="PON63432.1"/>
    <property type="molecule type" value="Genomic_DNA"/>
</dbReference>
<organism evidence="1 2">
    <name type="scientific">Parasponia andersonii</name>
    <name type="common">Sponia andersonii</name>
    <dbReference type="NCBI Taxonomy" id="3476"/>
    <lineage>
        <taxon>Eukaryota</taxon>
        <taxon>Viridiplantae</taxon>
        <taxon>Streptophyta</taxon>
        <taxon>Embryophyta</taxon>
        <taxon>Tracheophyta</taxon>
        <taxon>Spermatophyta</taxon>
        <taxon>Magnoliopsida</taxon>
        <taxon>eudicotyledons</taxon>
        <taxon>Gunneridae</taxon>
        <taxon>Pentapetalae</taxon>
        <taxon>rosids</taxon>
        <taxon>fabids</taxon>
        <taxon>Rosales</taxon>
        <taxon>Cannabaceae</taxon>
        <taxon>Parasponia</taxon>
    </lineage>
</organism>